<dbReference type="RefSeq" id="WP_118869975.1">
    <property type="nucleotide sequence ID" value="NZ_CP022759.1"/>
</dbReference>
<reference evidence="2 3" key="1">
    <citation type="submission" date="2017-08" db="EMBL/GenBank/DDBJ databases">
        <title>Genome sequences of Ralstonia solanacearum Species Complex (RSSC) isolated from Potato bacterial wilts in Korea.</title>
        <authorList>
            <person name="Cho H."/>
            <person name="Song E.-S."/>
            <person name="Lee Y.K."/>
            <person name="Lee S."/>
            <person name="Lee S.-W."/>
            <person name="Jo A."/>
            <person name="Kim J.-G."/>
            <person name="Hwang I."/>
        </authorList>
    </citation>
    <scope>NUCLEOTIDE SEQUENCE [LARGE SCALE GENOMIC DNA]</scope>
    <source>
        <strain evidence="2 3">T98</strain>
    </source>
</reference>
<dbReference type="Proteomes" id="UP000261758">
    <property type="component" value="Chromosome"/>
</dbReference>
<dbReference type="AlphaFoldDB" id="A0AAD0WHC0"/>
<dbReference type="EMBL" id="CP022759">
    <property type="protein sequence ID" value="AXV82894.1"/>
    <property type="molecule type" value="Genomic_DNA"/>
</dbReference>
<evidence type="ECO:0000259" key="1">
    <source>
        <dbReference type="Pfam" id="PF20335"/>
    </source>
</evidence>
<protein>
    <recommendedName>
        <fullName evidence="1">DUF6630 domain-containing protein</fullName>
    </recommendedName>
</protein>
<accession>A0AAD0WHC0</accession>
<sequence>MLQFFKRLFSQPATTAQADTTEPLSDADILRAYFSPPAEAIDALVDLVRLVAAPLEDTEATRLVARARSGEAPGDSIAGHLQYALYDPDEATSRTLSLFVDWKAHDEIEWQAAEILETLGIGASWKWTREPAQRCVAVGLLDFDGWLRPHGYQLLFLDTGCDDYFAFPIHAARLEAAQDCIHRARLPVEQADAFRVSQQVEP</sequence>
<gene>
    <name evidence="2" type="ORF">CJO77_15885</name>
</gene>
<organism evidence="2 3">
    <name type="scientific">Ralstonia solanacearum</name>
    <name type="common">Pseudomonas solanacearum</name>
    <dbReference type="NCBI Taxonomy" id="305"/>
    <lineage>
        <taxon>Bacteria</taxon>
        <taxon>Pseudomonadati</taxon>
        <taxon>Pseudomonadota</taxon>
        <taxon>Betaproteobacteria</taxon>
        <taxon>Burkholderiales</taxon>
        <taxon>Burkholderiaceae</taxon>
        <taxon>Ralstonia</taxon>
        <taxon>Ralstonia solanacearum species complex</taxon>
    </lineage>
</organism>
<evidence type="ECO:0000313" key="3">
    <source>
        <dbReference type="Proteomes" id="UP000261758"/>
    </source>
</evidence>
<name>A0AAD0WHC0_RALSL</name>
<dbReference type="Pfam" id="PF20335">
    <property type="entry name" value="DUF6630"/>
    <property type="match status" value="1"/>
</dbReference>
<feature type="domain" description="DUF6630" evidence="1">
    <location>
        <begin position="45"/>
        <end position="188"/>
    </location>
</feature>
<proteinExistence type="predicted"/>
<dbReference type="InterPro" id="IPR046582">
    <property type="entry name" value="DUF6630"/>
</dbReference>
<evidence type="ECO:0000313" key="2">
    <source>
        <dbReference type="EMBL" id="AXV82894.1"/>
    </source>
</evidence>